<dbReference type="InterPro" id="IPR036388">
    <property type="entry name" value="WH-like_DNA-bd_sf"/>
</dbReference>
<sequence>MEGLRHYLESHGLEPGDRLPAERELCEKIGVSRTALRGGIAQLRSRHVLESRPGSGTYVARMRPINVMGRTFDFSEAVRQAGREPSSRVVCAQVVLADEALGERLEVREGTSLFHLRRVRLADAEPLIIDDSYVNRTLCPGVEDHDFSRLALYEVLLSEYAIRVVYSMERVTVGRLTPEEAHLLEAREGQAALVLDGTERSTADDVVEYLHSVTLPGRYRIASVTSL</sequence>
<organism evidence="5 6">
    <name type="scientific">Thermophilibacter immobilis</name>
    <dbReference type="NCBI Taxonomy" id="2779519"/>
    <lineage>
        <taxon>Bacteria</taxon>
        <taxon>Bacillati</taxon>
        <taxon>Actinomycetota</taxon>
        <taxon>Coriobacteriia</taxon>
        <taxon>Coriobacteriales</taxon>
        <taxon>Atopobiaceae</taxon>
        <taxon>Thermophilibacter</taxon>
    </lineage>
</organism>
<feature type="domain" description="HTH gntR-type" evidence="4">
    <location>
        <begin position="1"/>
        <end position="62"/>
    </location>
</feature>
<gene>
    <name evidence="5" type="ORF">INP52_06255</name>
</gene>
<evidence type="ECO:0000256" key="3">
    <source>
        <dbReference type="ARBA" id="ARBA00023163"/>
    </source>
</evidence>
<dbReference type="Proteomes" id="UP000593735">
    <property type="component" value="Chromosome"/>
</dbReference>
<dbReference type="SMART" id="SM00866">
    <property type="entry name" value="UTRA"/>
    <property type="match status" value="1"/>
</dbReference>
<name>A0A7S7MA67_9ACTN</name>
<dbReference type="SUPFAM" id="SSF64288">
    <property type="entry name" value="Chorismate lyase-like"/>
    <property type="match status" value="1"/>
</dbReference>
<dbReference type="Pfam" id="PF07702">
    <property type="entry name" value="UTRA"/>
    <property type="match status" value="1"/>
</dbReference>
<dbReference type="Pfam" id="PF00392">
    <property type="entry name" value="GntR"/>
    <property type="match status" value="1"/>
</dbReference>
<proteinExistence type="predicted"/>
<keyword evidence="1" id="KW-0805">Transcription regulation</keyword>
<dbReference type="Gene3D" id="1.10.10.10">
    <property type="entry name" value="Winged helix-like DNA-binding domain superfamily/Winged helix DNA-binding domain"/>
    <property type="match status" value="1"/>
</dbReference>
<keyword evidence="6" id="KW-1185">Reference proteome</keyword>
<dbReference type="PROSITE" id="PS50949">
    <property type="entry name" value="HTH_GNTR"/>
    <property type="match status" value="1"/>
</dbReference>
<dbReference type="SUPFAM" id="SSF46785">
    <property type="entry name" value="Winged helix' DNA-binding domain"/>
    <property type="match status" value="1"/>
</dbReference>
<dbReference type="CDD" id="cd07377">
    <property type="entry name" value="WHTH_GntR"/>
    <property type="match status" value="1"/>
</dbReference>
<dbReference type="InterPro" id="IPR028978">
    <property type="entry name" value="Chorismate_lyase_/UTRA_dom_sf"/>
</dbReference>
<evidence type="ECO:0000313" key="6">
    <source>
        <dbReference type="Proteomes" id="UP000593735"/>
    </source>
</evidence>
<dbReference type="SMART" id="SM00345">
    <property type="entry name" value="HTH_GNTR"/>
    <property type="match status" value="1"/>
</dbReference>
<keyword evidence="2" id="KW-0238">DNA-binding</keyword>
<dbReference type="InterPro" id="IPR050679">
    <property type="entry name" value="Bact_HTH_transcr_reg"/>
</dbReference>
<dbReference type="KEGG" id="tio:INP52_06255"/>
<accession>A0A7S7MA67</accession>
<evidence type="ECO:0000313" key="5">
    <source>
        <dbReference type="EMBL" id="QOY61596.1"/>
    </source>
</evidence>
<dbReference type="InterPro" id="IPR011663">
    <property type="entry name" value="UTRA"/>
</dbReference>
<evidence type="ECO:0000259" key="4">
    <source>
        <dbReference type="PROSITE" id="PS50949"/>
    </source>
</evidence>
<dbReference type="PRINTS" id="PR00035">
    <property type="entry name" value="HTHGNTR"/>
</dbReference>
<evidence type="ECO:0000256" key="2">
    <source>
        <dbReference type="ARBA" id="ARBA00023125"/>
    </source>
</evidence>
<dbReference type="EMBL" id="CP063767">
    <property type="protein sequence ID" value="QOY61596.1"/>
    <property type="molecule type" value="Genomic_DNA"/>
</dbReference>
<dbReference type="InterPro" id="IPR036390">
    <property type="entry name" value="WH_DNA-bd_sf"/>
</dbReference>
<dbReference type="Gene3D" id="3.40.1410.10">
    <property type="entry name" value="Chorismate lyase-like"/>
    <property type="match status" value="1"/>
</dbReference>
<evidence type="ECO:0000256" key="1">
    <source>
        <dbReference type="ARBA" id="ARBA00023015"/>
    </source>
</evidence>
<reference evidence="5 6" key="1">
    <citation type="submission" date="2020-10" db="EMBL/GenBank/DDBJ databases">
        <title>Olsenella immobilis sp.nov., isolated from the mud in a fermentation cellar used for the production of Chinese strong-flavoured liquor.</title>
        <authorList>
            <person name="Lu L."/>
        </authorList>
    </citation>
    <scope>NUCLEOTIDE SEQUENCE [LARGE SCALE GENOMIC DNA]</scope>
    <source>
        <strain evidence="5 6">LZLJ-2</strain>
    </source>
</reference>
<keyword evidence="3" id="KW-0804">Transcription</keyword>
<dbReference type="InterPro" id="IPR000524">
    <property type="entry name" value="Tscrpt_reg_HTH_GntR"/>
</dbReference>
<protein>
    <submittedName>
        <fullName evidence="5">GntR family transcriptional regulator</fullName>
    </submittedName>
</protein>
<dbReference type="GO" id="GO:0003700">
    <property type="term" value="F:DNA-binding transcription factor activity"/>
    <property type="evidence" value="ECO:0007669"/>
    <property type="project" value="InterPro"/>
</dbReference>
<dbReference type="PANTHER" id="PTHR44846">
    <property type="entry name" value="MANNOSYL-D-GLYCERATE TRANSPORT/METABOLISM SYSTEM REPRESSOR MNGR-RELATED"/>
    <property type="match status" value="1"/>
</dbReference>
<dbReference type="GO" id="GO:0045892">
    <property type="term" value="P:negative regulation of DNA-templated transcription"/>
    <property type="evidence" value="ECO:0007669"/>
    <property type="project" value="TreeGrafter"/>
</dbReference>
<dbReference type="AlphaFoldDB" id="A0A7S7MA67"/>
<dbReference type="GO" id="GO:0003677">
    <property type="term" value="F:DNA binding"/>
    <property type="evidence" value="ECO:0007669"/>
    <property type="project" value="UniProtKB-KW"/>
</dbReference>
<dbReference type="PANTHER" id="PTHR44846:SF1">
    <property type="entry name" value="MANNOSYL-D-GLYCERATE TRANSPORT_METABOLISM SYSTEM REPRESSOR MNGR-RELATED"/>
    <property type="match status" value="1"/>
</dbReference>